<keyword evidence="1" id="KW-1133">Transmembrane helix</keyword>
<keyword evidence="2" id="KW-1185">Reference proteome</keyword>
<dbReference type="AlphaFoldDB" id="A0A7E6FFN2"/>
<dbReference type="GO" id="GO:0042981">
    <property type="term" value="P:regulation of apoptotic process"/>
    <property type="evidence" value="ECO:0007669"/>
    <property type="project" value="InterPro"/>
</dbReference>
<dbReference type="InterPro" id="IPR036834">
    <property type="entry name" value="Bcl-2-like_sf"/>
</dbReference>
<protein>
    <submittedName>
        <fullName evidence="3">Zinc finger protein 318 isoform X1</fullName>
    </submittedName>
</protein>
<keyword evidence="1" id="KW-0472">Membrane</keyword>
<proteinExistence type="predicted"/>
<gene>
    <name evidence="3" type="primary">LOC115219866</name>
</gene>
<evidence type="ECO:0000313" key="2">
    <source>
        <dbReference type="Proteomes" id="UP000515154"/>
    </source>
</evidence>
<keyword evidence="1" id="KW-0812">Transmembrane</keyword>
<evidence type="ECO:0000256" key="1">
    <source>
        <dbReference type="SAM" id="Phobius"/>
    </source>
</evidence>
<evidence type="ECO:0000313" key="3">
    <source>
        <dbReference type="RefSeq" id="XP_036365697.1"/>
    </source>
</evidence>
<dbReference type="RefSeq" id="XP_036365697.1">
    <property type="nucleotide sequence ID" value="XM_036509804.1"/>
</dbReference>
<sequence>MTNYKDFIVSALLPPPPPTPPPPPPPPPSPLLLLLLLSLLFFATVATITATTGTAAATTTIKLTFIITTTTTTTTFIKNTTTPTAFRLLDPAYIVSDTEVLLREYLKIRNAQPSDDEWEVDSPIVKSDKPNISTCQEVGRNLARMGNEFNEKYQENTNCVLGEYEPSLNEYDNFKKAAMKLLSKIQEPGLQLIAVFEICHRYTSTHPPLTDGSIQHALNTFVILSLQVVTGNQKEIK</sequence>
<name>A0A7E6FFN2_9MOLL</name>
<dbReference type="Proteomes" id="UP000515154">
    <property type="component" value="Linkage group LG15"/>
</dbReference>
<reference evidence="3" key="1">
    <citation type="submission" date="2025-08" db="UniProtKB">
        <authorList>
            <consortium name="RefSeq"/>
        </authorList>
    </citation>
    <scope>IDENTIFICATION</scope>
</reference>
<accession>A0A7E6FFN2</accession>
<feature type="transmembrane region" description="Helical" evidence="1">
    <location>
        <begin position="31"/>
        <end position="57"/>
    </location>
</feature>
<dbReference type="Gene3D" id="1.10.437.10">
    <property type="entry name" value="Blc2-like"/>
    <property type="match status" value="1"/>
</dbReference>
<organism evidence="2 3">
    <name type="scientific">Octopus sinensis</name>
    <name type="common">East Asian common octopus</name>
    <dbReference type="NCBI Taxonomy" id="2607531"/>
    <lineage>
        <taxon>Eukaryota</taxon>
        <taxon>Metazoa</taxon>
        <taxon>Spiralia</taxon>
        <taxon>Lophotrochozoa</taxon>
        <taxon>Mollusca</taxon>
        <taxon>Cephalopoda</taxon>
        <taxon>Coleoidea</taxon>
        <taxon>Octopodiformes</taxon>
        <taxon>Octopoda</taxon>
        <taxon>Incirrata</taxon>
        <taxon>Octopodidae</taxon>
        <taxon>Octopus</taxon>
    </lineage>
</organism>